<dbReference type="Gene3D" id="2.60.40.420">
    <property type="entry name" value="Cupredoxins - blue copper proteins"/>
    <property type="match status" value="1"/>
</dbReference>
<dbReference type="RefSeq" id="WP_158294815.1">
    <property type="nucleotide sequence ID" value="NZ_KQ556991.1"/>
</dbReference>
<dbReference type="PANTHER" id="PTHR11709:SF394">
    <property type="entry name" value="FI03373P-RELATED"/>
    <property type="match status" value="1"/>
</dbReference>
<dbReference type="Proteomes" id="UP000051276">
    <property type="component" value="Unassembled WGS sequence"/>
</dbReference>
<dbReference type="InterPro" id="IPR019546">
    <property type="entry name" value="TAT_signal_bac_arc"/>
</dbReference>
<evidence type="ECO:0000313" key="8">
    <source>
        <dbReference type="Proteomes" id="UP000051276"/>
    </source>
</evidence>
<dbReference type="InterPro" id="IPR006311">
    <property type="entry name" value="TAT_signal"/>
</dbReference>
<dbReference type="PANTHER" id="PTHR11709">
    <property type="entry name" value="MULTI-COPPER OXIDASE"/>
    <property type="match status" value="1"/>
</dbReference>
<keyword evidence="3" id="KW-0560">Oxidoreductase</keyword>
<accession>A0A0T5Z4K2</accession>
<gene>
    <name evidence="7" type="ORF">Ga0076813_12282</name>
</gene>
<evidence type="ECO:0000256" key="5">
    <source>
        <dbReference type="SAM" id="MobiDB-lite"/>
    </source>
</evidence>
<protein>
    <submittedName>
        <fullName evidence="7">Copper-resistance protein, CopA family</fullName>
    </submittedName>
</protein>
<feature type="domain" description="Plastocyanin-like" evidence="6">
    <location>
        <begin position="78"/>
        <end position="191"/>
    </location>
</feature>
<evidence type="ECO:0000256" key="4">
    <source>
        <dbReference type="ARBA" id="ARBA00023008"/>
    </source>
</evidence>
<keyword evidence="2" id="KW-0732">Signal</keyword>
<dbReference type="NCBIfam" id="TIGR01409">
    <property type="entry name" value="TAT_signal_seq"/>
    <property type="match status" value="1"/>
</dbReference>
<dbReference type="SUPFAM" id="SSF49503">
    <property type="entry name" value="Cupredoxins"/>
    <property type="match status" value="1"/>
</dbReference>
<dbReference type="EMBL" id="LMXI01000466">
    <property type="protein sequence ID" value="KRT57820.1"/>
    <property type="molecule type" value="Genomic_DNA"/>
</dbReference>
<evidence type="ECO:0000313" key="7">
    <source>
        <dbReference type="EMBL" id="KRT57820.1"/>
    </source>
</evidence>
<dbReference type="InterPro" id="IPR011707">
    <property type="entry name" value="Cu-oxidase-like_N"/>
</dbReference>
<dbReference type="GO" id="GO:0005507">
    <property type="term" value="F:copper ion binding"/>
    <property type="evidence" value="ECO:0007669"/>
    <property type="project" value="InterPro"/>
</dbReference>
<keyword evidence="4" id="KW-0186">Copper</keyword>
<dbReference type="GO" id="GO:0016491">
    <property type="term" value="F:oxidoreductase activity"/>
    <property type="evidence" value="ECO:0007669"/>
    <property type="project" value="UniProtKB-KW"/>
</dbReference>
<dbReference type="AlphaFoldDB" id="A0A0T5Z4K2"/>
<comment type="caution">
    <text evidence="7">The sequence shown here is derived from an EMBL/GenBank/DDBJ whole genome shotgun (WGS) entry which is preliminary data.</text>
</comment>
<dbReference type="InterPro" id="IPR008972">
    <property type="entry name" value="Cupredoxin"/>
</dbReference>
<organism evidence="7 8">
    <name type="scientific">endosymbiont of Ridgeia piscesae</name>
    <dbReference type="NCBI Taxonomy" id="54398"/>
    <lineage>
        <taxon>Bacteria</taxon>
        <taxon>Pseudomonadati</taxon>
        <taxon>Pseudomonadota</taxon>
        <taxon>Gammaproteobacteria</taxon>
        <taxon>sulfur-oxidizing symbionts</taxon>
    </lineage>
</organism>
<dbReference type="InterPro" id="IPR045087">
    <property type="entry name" value="Cu-oxidase_fam"/>
</dbReference>
<dbReference type="PATRIC" id="fig|54398.4.peg.3227"/>
<dbReference type="PROSITE" id="PS00079">
    <property type="entry name" value="MULTICOPPER_OXIDASE1"/>
    <property type="match status" value="1"/>
</dbReference>
<dbReference type="Pfam" id="PF07732">
    <property type="entry name" value="Cu-oxidase_3"/>
    <property type="match status" value="1"/>
</dbReference>
<proteinExistence type="predicted"/>
<evidence type="ECO:0000256" key="1">
    <source>
        <dbReference type="ARBA" id="ARBA00022723"/>
    </source>
</evidence>
<evidence type="ECO:0000256" key="2">
    <source>
        <dbReference type="ARBA" id="ARBA00022729"/>
    </source>
</evidence>
<feature type="region of interest" description="Disordered" evidence="5">
    <location>
        <begin position="1"/>
        <end position="25"/>
    </location>
</feature>
<evidence type="ECO:0000256" key="3">
    <source>
        <dbReference type="ARBA" id="ARBA00023002"/>
    </source>
</evidence>
<name>A0A0T5Z4K2_9GAMM</name>
<feature type="non-terminal residue" evidence="7">
    <location>
        <position position="225"/>
    </location>
</feature>
<reference evidence="7 8" key="1">
    <citation type="submission" date="2015-11" db="EMBL/GenBank/DDBJ databases">
        <title>The genome of Candidatus Endoriftia persephone in Ridgeia piscesae and population structure of the North Eastern Pacific vestimentiferan symbionts.</title>
        <authorList>
            <person name="Perez M."/>
            <person name="Juniper K.S."/>
        </authorList>
    </citation>
    <scope>NUCLEOTIDE SEQUENCE [LARGE SCALE GENOMIC DNA]</scope>
    <source>
        <strain evidence="7">Ind10</strain>
    </source>
</reference>
<dbReference type="PROSITE" id="PS51318">
    <property type="entry name" value="TAT"/>
    <property type="match status" value="1"/>
</dbReference>
<sequence length="225" mass="24529">MSSINDPIKGGGRFRRPTSRDTSPSLEGVCLTRRRFVQGLAMGGAVAGLGLGSSALAAAMKQQGPQTLRGTDFNLTIGEQAVNFTGAPRIGTTVNGSLPAPILRWREGDTVTMRVTNLLRETSSIHWHGIILPSAMDGVPGIATGFNGIKPGETFTYQFPVTQSGTYWYHSHSGFQEQTGLYGSIIIDPREPEPFSYDRDYVVMFSDWTDEDPTDVYAKLKKLSH</sequence>
<dbReference type="InterPro" id="IPR033138">
    <property type="entry name" value="Cu_oxidase_CS"/>
</dbReference>
<keyword evidence="1" id="KW-0479">Metal-binding</keyword>
<evidence type="ECO:0000259" key="6">
    <source>
        <dbReference type="Pfam" id="PF07732"/>
    </source>
</evidence>